<keyword evidence="3" id="KW-1185">Reference proteome</keyword>
<dbReference type="EMBL" id="AMGM01000010">
    <property type="protein sequence ID" value="EKB50353.1"/>
    <property type="molecule type" value="Genomic_DNA"/>
</dbReference>
<protein>
    <submittedName>
        <fullName evidence="2">Uncharacterized protein</fullName>
    </submittedName>
</protein>
<gene>
    <name evidence="2" type="ORF">B879_01061</name>
</gene>
<evidence type="ECO:0000313" key="3">
    <source>
        <dbReference type="Proteomes" id="UP000004478"/>
    </source>
</evidence>
<proteinExistence type="predicted"/>
<name>K1LJ76_CECL9</name>
<evidence type="ECO:0000313" key="2">
    <source>
        <dbReference type="EMBL" id="EKB50353.1"/>
    </source>
</evidence>
<sequence>MDNISKKNIYNTPDGYFDGLSEQILQRHEREKVKQISVFKKYAAAAVLVLGLGIYFLNDVGQSTATETNNISQEIDRYINADYWQVEDVLMLAENPNDILDEIILAEWSEYNWEEDDFENNIWY</sequence>
<evidence type="ECO:0000256" key="1">
    <source>
        <dbReference type="SAM" id="Phobius"/>
    </source>
</evidence>
<keyword evidence="1" id="KW-1133">Transmembrane helix</keyword>
<keyword evidence="1" id="KW-0812">Transmembrane</keyword>
<organism evidence="2 3">
    <name type="scientific">Cecembia lonarensis (strain CCUG 58316 / KCTC 22772 / LW9)</name>
    <dbReference type="NCBI Taxonomy" id="1225176"/>
    <lineage>
        <taxon>Bacteria</taxon>
        <taxon>Pseudomonadati</taxon>
        <taxon>Bacteroidota</taxon>
        <taxon>Cytophagia</taxon>
        <taxon>Cytophagales</taxon>
        <taxon>Cyclobacteriaceae</taxon>
        <taxon>Cecembia</taxon>
    </lineage>
</organism>
<reference evidence="2 3" key="1">
    <citation type="journal article" date="2012" name="J. Bacteriol.">
        <title>Draft Genome Sequence of Cecembia lonarensis Strain LW9T, Isolated from Lonar Lake, a Haloalkaline Lake in India.</title>
        <authorList>
            <person name="Shivaji S."/>
            <person name="Ara S."/>
            <person name="Singh A."/>
            <person name="Pinnaka A.K."/>
        </authorList>
    </citation>
    <scope>NUCLEOTIDE SEQUENCE [LARGE SCALE GENOMIC DNA]</scope>
    <source>
        <strain evidence="2 3">LW9</strain>
    </source>
</reference>
<accession>K1LJ76</accession>
<dbReference type="Proteomes" id="UP000004478">
    <property type="component" value="Unassembled WGS sequence"/>
</dbReference>
<feature type="transmembrane region" description="Helical" evidence="1">
    <location>
        <begin position="38"/>
        <end position="57"/>
    </location>
</feature>
<dbReference type="OrthoDB" id="893763at2"/>
<dbReference type="RefSeq" id="WP_009184105.1">
    <property type="nucleotide sequence ID" value="NZ_AMGM01000010.1"/>
</dbReference>
<comment type="caution">
    <text evidence="2">The sequence shown here is derived from an EMBL/GenBank/DDBJ whole genome shotgun (WGS) entry which is preliminary data.</text>
</comment>
<keyword evidence="1" id="KW-0472">Membrane</keyword>
<dbReference type="AlphaFoldDB" id="K1LJ76"/>